<evidence type="ECO:0000313" key="1">
    <source>
        <dbReference type="EMBL" id="SHK88508.1"/>
    </source>
</evidence>
<dbReference type="RefSeq" id="WP_221407534.1">
    <property type="nucleotide sequence ID" value="NZ_FRAA01000010.1"/>
</dbReference>
<sequence length="249" mass="29029">MGYFYSKVTLLKRVLSRFFSIQRVHVLSDSHGVVYESMQSSFFYQLKTKIVHGATITGIQNINSKTQAKKKFSEYIDKEISVNDFIIFQLGEVDCGFTVWFKNKRDGKSFDKLLDRMLENYHALIEEAYSKQLNKKRLLITSTTLPTISDNQDWGEVAHKRKGINANQYERTQLTLKFNSKLRDLCSLHGYTYIDFDKYLLNPTTGIVHDYYKHENKLDHHLDPRKISQVITKELSSLGLKNIELKKNG</sequence>
<protein>
    <recommendedName>
        <fullName evidence="3">SGNH/GDSL hydrolase family protein</fullName>
    </recommendedName>
</protein>
<dbReference type="STRING" id="156994.SAMN04488028_110118"/>
<dbReference type="SUPFAM" id="SSF52266">
    <property type="entry name" value="SGNH hydrolase"/>
    <property type="match status" value="1"/>
</dbReference>
<accession>A0A1M6W4D5</accession>
<name>A0A1M6W4D5_REIAG</name>
<gene>
    <name evidence="1" type="ORF">SAMN04488028_110118</name>
</gene>
<dbReference type="Gene3D" id="3.40.50.1110">
    <property type="entry name" value="SGNH hydrolase"/>
    <property type="match status" value="1"/>
</dbReference>
<dbReference type="AlphaFoldDB" id="A0A1M6W4D5"/>
<organism evidence="1 2">
    <name type="scientific">Reichenbachiella agariperforans</name>
    <dbReference type="NCBI Taxonomy" id="156994"/>
    <lineage>
        <taxon>Bacteria</taxon>
        <taxon>Pseudomonadati</taxon>
        <taxon>Bacteroidota</taxon>
        <taxon>Cytophagia</taxon>
        <taxon>Cytophagales</taxon>
        <taxon>Reichenbachiellaceae</taxon>
        <taxon>Reichenbachiella</taxon>
    </lineage>
</organism>
<keyword evidence="2" id="KW-1185">Reference proteome</keyword>
<proteinExistence type="predicted"/>
<dbReference type="GO" id="GO:0016788">
    <property type="term" value="F:hydrolase activity, acting on ester bonds"/>
    <property type="evidence" value="ECO:0007669"/>
    <property type="project" value="UniProtKB-ARBA"/>
</dbReference>
<reference evidence="2" key="1">
    <citation type="submission" date="2016-11" db="EMBL/GenBank/DDBJ databases">
        <authorList>
            <person name="Varghese N."/>
            <person name="Submissions S."/>
        </authorList>
    </citation>
    <scope>NUCLEOTIDE SEQUENCE [LARGE SCALE GENOMIC DNA]</scope>
    <source>
        <strain evidence="2">DSM 26134</strain>
    </source>
</reference>
<evidence type="ECO:0000313" key="2">
    <source>
        <dbReference type="Proteomes" id="UP000184474"/>
    </source>
</evidence>
<dbReference type="InterPro" id="IPR036514">
    <property type="entry name" value="SGNH_hydro_sf"/>
</dbReference>
<dbReference type="EMBL" id="FRAA01000010">
    <property type="protein sequence ID" value="SHK88508.1"/>
    <property type="molecule type" value="Genomic_DNA"/>
</dbReference>
<evidence type="ECO:0008006" key="3">
    <source>
        <dbReference type="Google" id="ProtNLM"/>
    </source>
</evidence>
<dbReference type="Proteomes" id="UP000184474">
    <property type="component" value="Unassembled WGS sequence"/>
</dbReference>